<dbReference type="Proteomes" id="UP000263268">
    <property type="component" value="Unassembled WGS sequence"/>
</dbReference>
<dbReference type="AlphaFoldDB" id="A0A3D6BNT0"/>
<evidence type="ECO:0000313" key="2">
    <source>
        <dbReference type="Proteomes" id="UP000263268"/>
    </source>
</evidence>
<comment type="caution">
    <text evidence="1">The sequence shown here is derived from an EMBL/GenBank/DDBJ whole genome shotgun (WGS) entry which is preliminary data.</text>
</comment>
<protein>
    <submittedName>
        <fullName evidence="1">Uncharacterized protein</fullName>
    </submittedName>
</protein>
<reference evidence="1 2" key="1">
    <citation type="journal article" date="2018" name="Nat. Biotechnol.">
        <title>A standardized bacterial taxonomy based on genome phylogeny substantially revises the tree of life.</title>
        <authorList>
            <person name="Parks D.H."/>
            <person name="Chuvochina M."/>
            <person name="Waite D.W."/>
            <person name="Rinke C."/>
            <person name="Skarshewski A."/>
            <person name="Chaumeil P.A."/>
            <person name="Hugenholtz P."/>
        </authorList>
    </citation>
    <scope>NUCLEOTIDE SEQUENCE [LARGE SCALE GENOMIC DNA]</scope>
    <source>
        <strain evidence="1">UBA10227</strain>
    </source>
</reference>
<organism evidence="1 2">
    <name type="scientific">Xanthomarina gelatinilytica</name>
    <dbReference type="NCBI Taxonomy" id="1137281"/>
    <lineage>
        <taxon>Bacteria</taxon>
        <taxon>Pseudomonadati</taxon>
        <taxon>Bacteroidota</taxon>
        <taxon>Flavobacteriia</taxon>
        <taxon>Flavobacteriales</taxon>
        <taxon>Flavobacteriaceae</taxon>
        <taxon>Xanthomarina</taxon>
    </lineage>
</organism>
<sequence>MKILIEKSKEILEGETLEEAFLRLPGNVIGNELFVAQKELAAFYSSQTAGNDVDIKNLNKIIKDLNTIKKAVKKFNKPEDVPVSYQYKK</sequence>
<proteinExistence type="predicted"/>
<dbReference type="EMBL" id="DPRK01000075">
    <property type="protein sequence ID" value="HCY80901.1"/>
    <property type="molecule type" value="Genomic_DNA"/>
</dbReference>
<name>A0A3D6BNT0_9FLAO</name>
<evidence type="ECO:0000313" key="1">
    <source>
        <dbReference type="EMBL" id="HCY80901.1"/>
    </source>
</evidence>
<gene>
    <name evidence="1" type="ORF">DHV22_04475</name>
</gene>
<accession>A0A3D6BNT0</accession>